<accession>A0A9Q0Q3T3</accession>
<sequence length="25" mass="2705">MAGGNFMHRVLSYVVNELVVNGLAN</sequence>
<protein>
    <submittedName>
        <fullName evidence="1">Uncharacterized protein</fullName>
    </submittedName>
</protein>
<gene>
    <name evidence="1" type="ORF">OIU79_012657</name>
</gene>
<feature type="non-terminal residue" evidence="1">
    <location>
        <position position="25"/>
    </location>
</feature>
<name>A0A9Q0Q3T3_SALPP</name>
<proteinExistence type="predicted"/>
<dbReference type="Proteomes" id="UP001151532">
    <property type="component" value="Chromosome 6"/>
</dbReference>
<dbReference type="EMBL" id="JAPFFK010000017">
    <property type="protein sequence ID" value="KAJ6699445.1"/>
    <property type="molecule type" value="Genomic_DNA"/>
</dbReference>
<comment type="caution">
    <text evidence="1">The sequence shown here is derived from an EMBL/GenBank/DDBJ whole genome shotgun (WGS) entry which is preliminary data.</text>
</comment>
<organism evidence="1 2">
    <name type="scientific">Salix purpurea</name>
    <name type="common">Purple osier willow</name>
    <dbReference type="NCBI Taxonomy" id="77065"/>
    <lineage>
        <taxon>Eukaryota</taxon>
        <taxon>Viridiplantae</taxon>
        <taxon>Streptophyta</taxon>
        <taxon>Embryophyta</taxon>
        <taxon>Tracheophyta</taxon>
        <taxon>Spermatophyta</taxon>
        <taxon>Magnoliopsida</taxon>
        <taxon>eudicotyledons</taxon>
        <taxon>Gunneridae</taxon>
        <taxon>Pentapetalae</taxon>
        <taxon>rosids</taxon>
        <taxon>fabids</taxon>
        <taxon>Malpighiales</taxon>
        <taxon>Salicaceae</taxon>
        <taxon>Saliceae</taxon>
        <taxon>Salix</taxon>
    </lineage>
</organism>
<evidence type="ECO:0000313" key="1">
    <source>
        <dbReference type="EMBL" id="KAJ6699445.1"/>
    </source>
</evidence>
<reference evidence="1" key="1">
    <citation type="submission" date="2022-11" db="EMBL/GenBank/DDBJ databases">
        <authorList>
            <person name="Hyden B.L."/>
            <person name="Feng K."/>
            <person name="Yates T."/>
            <person name="Jawdy S."/>
            <person name="Smart L.B."/>
            <person name="Muchero W."/>
        </authorList>
    </citation>
    <scope>NUCLEOTIDE SEQUENCE</scope>
    <source>
        <tissue evidence="1">Shoot tip</tissue>
    </source>
</reference>
<keyword evidence="2" id="KW-1185">Reference proteome</keyword>
<evidence type="ECO:0000313" key="2">
    <source>
        <dbReference type="Proteomes" id="UP001151532"/>
    </source>
</evidence>
<dbReference type="AlphaFoldDB" id="A0A9Q0Q3T3"/>
<dbReference type="PANTHER" id="PTHR34966">
    <property type="entry name" value="OSJNBA0043L24.15 PROTEIN"/>
    <property type="match status" value="1"/>
</dbReference>
<reference evidence="1" key="2">
    <citation type="journal article" date="2023" name="Int. J. Mol. Sci.">
        <title>De Novo Assembly and Annotation of 11 Diverse Shrub Willow (Salix) Genomes Reveals Novel Gene Organization in Sex-Linked Regions.</title>
        <authorList>
            <person name="Hyden B."/>
            <person name="Feng K."/>
            <person name="Yates T.B."/>
            <person name="Jawdy S."/>
            <person name="Cereghino C."/>
            <person name="Smart L.B."/>
            <person name="Muchero W."/>
        </authorList>
    </citation>
    <scope>NUCLEOTIDE SEQUENCE</scope>
    <source>
        <tissue evidence="1">Shoot tip</tissue>
    </source>
</reference>
<dbReference type="PANTHER" id="PTHR34966:SF1">
    <property type="entry name" value="OS04G0508100 PROTEIN"/>
    <property type="match status" value="1"/>
</dbReference>